<proteinExistence type="inferred from homology"/>
<dbReference type="EMBL" id="CP002868">
    <property type="protein sequence ID" value="AEJ18711.1"/>
    <property type="molecule type" value="Genomic_DNA"/>
</dbReference>
<protein>
    <submittedName>
        <fullName evidence="8">Chromate transporter</fullName>
    </submittedName>
</protein>
<evidence type="ECO:0000256" key="6">
    <source>
        <dbReference type="ARBA" id="ARBA00023136"/>
    </source>
</evidence>
<evidence type="ECO:0000313" key="8">
    <source>
        <dbReference type="EMBL" id="AEJ18711.1"/>
    </source>
</evidence>
<evidence type="ECO:0000256" key="2">
    <source>
        <dbReference type="ARBA" id="ARBA00005262"/>
    </source>
</evidence>
<dbReference type="GO" id="GO:0015109">
    <property type="term" value="F:chromate transmembrane transporter activity"/>
    <property type="evidence" value="ECO:0007669"/>
    <property type="project" value="InterPro"/>
</dbReference>
<dbReference type="InterPro" id="IPR052518">
    <property type="entry name" value="CHR_Transporter"/>
</dbReference>
<keyword evidence="6 7" id="KW-0472">Membrane</keyword>
<dbReference type="RefSeq" id="WP_013968023.1">
    <property type="nucleotide sequence ID" value="NC_015732.1"/>
</dbReference>
<dbReference type="Proteomes" id="UP000000503">
    <property type="component" value="Chromosome"/>
</dbReference>
<dbReference type="PANTHER" id="PTHR43663:SF2">
    <property type="entry name" value="CHROMATE TRANSPORT PROTEIN-RELATED"/>
    <property type="match status" value="1"/>
</dbReference>
<keyword evidence="9" id="KW-1185">Reference proteome</keyword>
<keyword evidence="5 7" id="KW-1133">Transmembrane helix</keyword>
<dbReference type="GO" id="GO:0005886">
    <property type="term" value="C:plasma membrane"/>
    <property type="evidence" value="ECO:0007669"/>
    <property type="project" value="UniProtKB-SubCell"/>
</dbReference>
<feature type="transmembrane region" description="Helical" evidence="7">
    <location>
        <begin position="116"/>
        <end position="135"/>
    </location>
</feature>
<gene>
    <name evidence="8" type="ordered locus">Spica_0551</name>
</gene>
<organism evidence="8 9">
    <name type="scientific">Gracilinema caldarium (strain ATCC 51460 / DSM 7334 / H1)</name>
    <name type="common">Treponema caldarium</name>
    <dbReference type="NCBI Taxonomy" id="744872"/>
    <lineage>
        <taxon>Bacteria</taxon>
        <taxon>Pseudomonadati</taxon>
        <taxon>Spirochaetota</taxon>
        <taxon>Spirochaetia</taxon>
        <taxon>Spirochaetales</taxon>
        <taxon>Breznakiellaceae</taxon>
        <taxon>Gracilinema</taxon>
    </lineage>
</organism>
<evidence type="ECO:0000256" key="7">
    <source>
        <dbReference type="SAM" id="Phobius"/>
    </source>
</evidence>
<dbReference type="Pfam" id="PF02417">
    <property type="entry name" value="Chromate_transp"/>
    <property type="match status" value="1"/>
</dbReference>
<keyword evidence="4 7" id="KW-0812">Transmembrane</keyword>
<dbReference type="eggNOG" id="COG2059">
    <property type="taxonomic scope" value="Bacteria"/>
</dbReference>
<keyword evidence="3" id="KW-1003">Cell membrane</keyword>
<comment type="similarity">
    <text evidence="2">Belongs to the chromate ion transporter (CHR) (TC 2.A.51) family.</text>
</comment>
<evidence type="ECO:0000256" key="4">
    <source>
        <dbReference type="ARBA" id="ARBA00022692"/>
    </source>
</evidence>
<name>F8F058_GRAC1</name>
<evidence type="ECO:0000256" key="1">
    <source>
        <dbReference type="ARBA" id="ARBA00004651"/>
    </source>
</evidence>
<accession>F8F058</accession>
<comment type="subcellular location">
    <subcellularLocation>
        <location evidence="1">Cell membrane</location>
        <topology evidence="1">Multi-pass membrane protein</topology>
    </subcellularLocation>
</comment>
<dbReference type="STRING" id="744872.Spica_0551"/>
<feature type="transmembrane region" description="Helical" evidence="7">
    <location>
        <begin position="12"/>
        <end position="35"/>
    </location>
</feature>
<reference evidence="9" key="1">
    <citation type="journal article" date="2013" name="Stand. Genomic Sci.">
        <title>Genome sequence of the thermophilic fresh-water bacterium Spirochaeta caldaria type strain (H1(T)), reclassification of Spirochaeta caldaria, Spirochaeta stenostrepta, and Spirochaeta zuelzerae in the genus Treponema as Treponema caldaria comb. nov., Treponema stenostrepta comb. nov., and Treponema zuelzerae comb. nov., and emendation of the genus Treponema.</title>
        <authorList>
            <person name="Abt B."/>
            <person name="Goker M."/>
            <person name="Scheuner C."/>
            <person name="Han C."/>
            <person name="Lu M."/>
            <person name="Misra M."/>
            <person name="Lapidus A."/>
            <person name="Nolan M."/>
            <person name="Lucas S."/>
            <person name="Hammon N."/>
            <person name="Deshpande S."/>
            <person name="Cheng J.F."/>
            <person name="Tapia R."/>
            <person name="Goodwin L.A."/>
            <person name="Pitluck S."/>
            <person name="Liolios K."/>
            <person name="Pagani I."/>
            <person name="Ivanova N."/>
            <person name="Mavromatis K."/>
            <person name="Mikhailova N."/>
            <person name="Huntemann M."/>
            <person name="Pati A."/>
            <person name="Chen A."/>
            <person name="Palaniappan K."/>
            <person name="Land M."/>
            <person name="Hauser L."/>
            <person name="Jeffries C.D."/>
            <person name="Rohde M."/>
            <person name="Spring S."/>
            <person name="Gronow S."/>
            <person name="Detter J.C."/>
            <person name="Bristow J."/>
            <person name="Eisen J.A."/>
            <person name="Markowitz V."/>
            <person name="Hugenholtz P."/>
            <person name="Kyrpides N.C."/>
            <person name="Woyke T."/>
            <person name="Klenk H.P."/>
        </authorList>
    </citation>
    <scope>NUCLEOTIDE SEQUENCE</scope>
    <source>
        <strain evidence="9">ATCC 51460 / DSM 7334 / H1</strain>
    </source>
</reference>
<evidence type="ECO:0000256" key="3">
    <source>
        <dbReference type="ARBA" id="ARBA00022475"/>
    </source>
</evidence>
<evidence type="ECO:0000313" key="9">
    <source>
        <dbReference type="Proteomes" id="UP000000503"/>
    </source>
</evidence>
<dbReference type="HOGENOM" id="CLU_018106_1_1_12"/>
<evidence type="ECO:0000256" key="5">
    <source>
        <dbReference type="ARBA" id="ARBA00022989"/>
    </source>
</evidence>
<dbReference type="InterPro" id="IPR003370">
    <property type="entry name" value="Chromate_transpt"/>
</dbReference>
<dbReference type="AlphaFoldDB" id="F8F058"/>
<feature type="transmembrane region" description="Helical" evidence="7">
    <location>
        <begin position="155"/>
        <end position="183"/>
    </location>
</feature>
<sequence>MKRINSQPHAISLFWLFAWINTITLGGGYVIIPVIGNSLEKRGWMDEETYYDIFAQAQAYPGPLALSTSLLVGIRLCGFWGAAAAFFGVILPPFLVIILVSRLLTIYGSLPIVKRFLEGAGAVVPGIVAAMVWKNGKRLFIDMTGRQQLIRILELTVLTIILVLFPRYSLPILLGGIASMYILEGLWKPSK</sequence>
<dbReference type="PANTHER" id="PTHR43663">
    <property type="entry name" value="CHROMATE TRANSPORT PROTEIN-RELATED"/>
    <property type="match status" value="1"/>
</dbReference>
<dbReference type="KEGG" id="scd:Spica_0551"/>
<feature type="transmembrane region" description="Helical" evidence="7">
    <location>
        <begin position="79"/>
        <end position="104"/>
    </location>
</feature>